<gene>
    <name evidence="1" type="ORF">QJT81_15305</name>
</gene>
<proteinExistence type="predicted"/>
<dbReference type="Proteomes" id="UP001301326">
    <property type="component" value="Chromosome"/>
</dbReference>
<dbReference type="AlphaFoldDB" id="A0AA95HBR9"/>
<reference evidence="1" key="2">
    <citation type="submission" date="2023-04" db="EMBL/GenBank/DDBJ databases">
        <authorList>
            <person name="Beletskiy A.V."/>
            <person name="Mardanov A.V."/>
            <person name="Ravin N.V."/>
        </authorList>
    </citation>
    <scope>NUCLEOTIDE SEQUENCE</scope>
    <source>
        <strain evidence="1">GKL-02</strain>
    </source>
</reference>
<evidence type="ECO:0000313" key="1">
    <source>
        <dbReference type="EMBL" id="WGZ93175.1"/>
    </source>
</evidence>
<dbReference type="KEGG" id="tput:QJT81_15305"/>
<protein>
    <submittedName>
        <fullName evidence="1">Transporter</fullName>
    </submittedName>
</protein>
<dbReference type="EMBL" id="CP124756">
    <property type="protein sequence ID" value="WGZ93175.1"/>
    <property type="molecule type" value="Genomic_DNA"/>
</dbReference>
<reference evidence="1" key="1">
    <citation type="journal article" date="2023" name="Int. J. Mol. Sci.">
        <title>Metagenomics Revealed a New Genus 'Candidatus Thiocaldithrix dubininis' gen. nov., sp. nov. and a New Species 'Candidatus Thiothrix putei' sp. nov. in the Family Thiotrichaceae, Some Members of Which Have Traits of Both Na+- and H+-Motive Energetics.</title>
        <authorList>
            <person name="Ravin N.V."/>
            <person name="Muntyan M.S."/>
            <person name="Smolyakov D.D."/>
            <person name="Rudenko T.S."/>
            <person name="Beletsky A.V."/>
            <person name="Mardanov A.V."/>
            <person name="Grabovich M.Y."/>
        </authorList>
    </citation>
    <scope>NUCLEOTIDE SEQUENCE</scope>
    <source>
        <strain evidence="1">GKL-02</strain>
    </source>
</reference>
<organism evidence="1">
    <name type="scientific">Candidatus Thiothrix putei</name>
    <dbReference type="NCBI Taxonomy" id="3080811"/>
    <lineage>
        <taxon>Bacteria</taxon>
        <taxon>Pseudomonadati</taxon>
        <taxon>Pseudomonadota</taxon>
        <taxon>Gammaproteobacteria</taxon>
        <taxon>Thiotrichales</taxon>
        <taxon>Thiotrichaceae</taxon>
        <taxon>Thiothrix</taxon>
    </lineage>
</organism>
<name>A0AA95HBR9_9GAMM</name>
<sequence length="289" mass="31174">MPAVFLLFSSPASADLPLTVENLLSDKGKLRLELSASYANSERRGVETSDPVEIQTGANSFVYIPTLVGERLSNSDALVTTAGIRYGLTKDTEIYARASAIGIDRRAETASGDTLKDSESRFADAWLGVNQRIRDDADKPALFVFGEIQAAERQDSGKNIYGKSLTAGFTTYQTYDPVVLSLTGAAQLNATRKDGSTEHRPGNSLSLSPSVGFAVNDKVTLTTGLTWRLRQADNVDGKETGIRRTTTSLDLGLGYALGKRDTLNLSARPQVSGNGDVQVVANWIHRLEK</sequence>
<accession>A0AA95HBR9</accession>